<feature type="domain" description="LsmAD" evidence="2">
    <location>
        <begin position="271"/>
        <end position="343"/>
    </location>
</feature>
<dbReference type="SMART" id="SM01272">
    <property type="entry name" value="LsmAD"/>
    <property type="match status" value="1"/>
</dbReference>
<feature type="region of interest" description="Disordered" evidence="1">
    <location>
        <begin position="992"/>
        <end position="1219"/>
    </location>
</feature>
<accession>A0A6A6PCR5</accession>
<feature type="compositionally biased region" description="Pro residues" evidence="1">
    <location>
        <begin position="568"/>
        <end position="582"/>
    </location>
</feature>
<proteinExistence type="predicted"/>
<feature type="compositionally biased region" description="Low complexity" evidence="1">
    <location>
        <begin position="682"/>
        <end position="695"/>
    </location>
</feature>
<feature type="region of interest" description="Disordered" evidence="1">
    <location>
        <begin position="1"/>
        <end position="111"/>
    </location>
</feature>
<feature type="compositionally biased region" description="Low complexity" evidence="1">
    <location>
        <begin position="1172"/>
        <end position="1188"/>
    </location>
</feature>
<evidence type="ECO:0000259" key="2">
    <source>
        <dbReference type="SMART" id="SM01272"/>
    </source>
</evidence>
<feature type="compositionally biased region" description="Polar residues" evidence="1">
    <location>
        <begin position="1"/>
        <end position="13"/>
    </location>
</feature>
<dbReference type="GO" id="GO:0003729">
    <property type="term" value="F:mRNA binding"/>
    <property type="evidence" value="ECO:0007669"/>
    <property type="project" value="TreeGrafter"/>
</dbReference>
<feature type="compositionally biased region" description="Polar residues" evidence="1">
    <location>
        <begin position="437"/>
        <end position="458"/>
    </location>
</feature>
<feature type="compositionally biased region" description="Polar residues" evidence="1">
    <location>
        <begin position="1118"/>
        <end position="1130"/>
    </location>
</feature>
<feature type="compositionally biased region" description="Low complexity" evidence="1">
    <location>
        <begin position="838"/>
        <end position="856"/>
    </location>
</feature>
<feature type="region of interest" description="Disordered" evidence="1">
    <location>
        <begin position="547"/>
        <end position="695"/>
    </location>
</feature>
<feature type="compositionally biased region" description="Pro residues" evidence="1">
    <location>
        <begin position="672"/>
        <end position="681"/>
    </location>
</feature>
<feature type="compositionally biased region" description="Polar residues" evidence="1">
    <location>
        <begin position="642"/>
        <end position="652"/>
    </location>
</feature>
<feature type="compositionally biased region" description="Low complexity" evidence="1">
    <location>
        <begin position="413"/>
        <end position="436"/>
    </location>
</feature>
<evidence type="ECO:0000313" key="4">
    <source>
        <dbReference type="Proteomes" id="UP000799766"/>
    </source>
</evidence>
<dbReference type="EMBL" id="MU001671">
    <property type="protein sequence ID" value="KAF2461670.1"/>
    <property type="molecule type" value="Genomic_DNA"/>
</dbReference>
<dbReference type="AlphaFoldDB" id="A0A6A6PCR5"/>
<sequence>MSTTAASPSTTDKASASNNSAGGPANAGGSKAQLKMNTAGKSMDGARRQQSASPVDGAGAQRKPQKAWTQGTNPITQRANNQSTTNGVASPSLKASPAVKAMPSSPKEMPTPEQLAYNRLTFLTANFMGLTAYVTLADGEQYCGIFSGATLEPYEARYVLKMVKRVPAEDQKTNGTTEQPYIGVGEDHVMTFDLQDVVDLEVNNVTSPMTRGSQNGVSSFFRTDTEISSGLAARERNLEPWEDTGEGSIDMTLEDSGKGGWDQFEVNERKFGAKSTYREEYYTTSIDRSNPRYNDLAAKADKIAREIEGSTPMNEHIAEERGSNVPNDSSIDEEDKYSGVKREYPPLPSGQPNKYTPPARRAPTGQPTVPGAPVDPAIISSQLAGPISSKDRPSQSPSANQPVQPPAADSKKPAATTTATTAPTPAPAVPAKVLTPSNPKSVTAMKQSGQVSGATTTARKAGKPENATANVEHDLLDSFKAFSAAEKLRMQERQRQAARADKQVKLNDLRKFAQNFKLNTPIPKDLVPILAKDTDKQEKIVAKARVQAEEFKKTPPKPASAVAVPPSSAAPPPQEQPKPQRPQGPRYENGQPPQNVQSDRQSGQRGSRQNQNYQQVRQDRQHGQNMPPIAPNNHRGPGMLSQRLTINQQMQKQPGMPPHMHPNMQPMHGLQIPPPGPPPHGPSATTSASHTPTSSLSTKFNVQAMEFTPSTNFQPRAPSANNSKAPSPPEIVRARPEPKRASTNFLGSKKPAPISSRPKVRDAFNPIKRMKIEVVNENWTKDYEKNGGIPLAYRTPPTWEHPDTNRDKSYEMMFESPPPRMAPSISPPHSVPSGPMAPHHGGYHPQQGLQQPPGHGFNPPHMTPHQTPRHMPAQPHHGPAGGAHHYDDHRMQYSQSTSSVNPSPRAVPPYMATPASYGGAPGQPLLYHPNAMPQYGMSPGSQHVIPFRQGGPGAAGAPQFMGGHMQPMHGGQMMTGQPSNGPYIMSPQGFPIYPTGPTQIYQPQHGAGPGGPVPSGAPPPPPPPPSGAANSGYPSPRPGAPMMAHQGSQQGHQPPNAAGMPTGGMPQQQMFYVPHGAQQGGPMFAGQGPPGPMTHMRGPYQQPAGPPAGQSYLPPGTTAGQQPHYGTSPRQGHHYPHQPGAHPGPGPQYHHPRGTPSATYAQPVMGGPGIPPGAATGGPPHGPAGVAPPQGPQIHAGGGAPPVPAQGGSGQTGGAEEGK</sequence>
<feature type="region of interest" description="Disordered" evidence="1">
    <location>
        <begin position="309"/>
        <end position="472"/>
    </location>
</feature>
<dbReference type="Proteomes" id="UP000799766">
    <property type="component" value="Unassembled WGS sequence"/>
</dbReference>
<name>A0A6A6PCR5_9PEZI</name>
<evidence type="ECO:0000313" key="3">
    <source>
        <dbReference type="EMBL" id="KAF2461670.1"/>
    </source>
</evidence>
<dbReference type="InterPro" id="IPR025852">
    <property type="entry name" value="SM_dom_ATX"/>
</dbReference>
<dbReference type="PANTHER" id="PTHR12854:SF7">
    <property type="entry name" value="ATAXIN-2 HOMOLOG"/>
    <property type="match status" value="1"/>
</dbReference>
<dbReference type="Pfam" id="PF14438">
    <property type="entry name" value="SM-ATX"/>
    <property type="match status" value="1"/>
</dbReference>
<keyword evidence="4" id="KW-1185">Reference proteome</keyword>
<feature type="compositionally biased region" description="Polar residues" evidence="1">
    <location>
        <begin position="67"/>
        <end position="89"/>
    </location>
</feature>
<dbReference type="Pfam" id="PF06741">
    <property type="entry name" value="LsmAD"/>
    <property type="match status" value="1"/>
</dbReference>
<feature type="compositionally biased region" description="Low complexity" evidence="1">
    <location>
        <begin position="1098"/>
        <end position="1110"/>
    </location>
</feature>
<feature type="compositionally biased region" description="Pro residues" evidence="1">
    <location>
        <begin position="1011"/>
        <end position="1026"/>
    </location>
</feature>
<feature type="region of interest" description="Disordered" evidence="1">
    <location>
        <begin position="710"/>
        <end position="759"/>
    </location>
</feature>
<dbReference type="GO" id="GO:0034063">
    <property type="term" value="P:stress granule assembly"/>
    <property type="evidence" value="ECO:0007669"/>
    <property type="project" value="TreeGrafter"/>
</dbReference>
<protein>
    <recommendedName>
        <fullName evidence="2">LsmAD domain-containing protein</fullName>
    </recommendedName>
</protein>
<dbReference type="InterPro" id="IPR009604">
    <property type="entry name" value="LsmAD_domain"/>
</dbReference>
<organism evidence="3 4">
    <name type="scientific">Lineolata rhizophorae</name>
    <dbReference type="NCBI Taxonomy" id="578093"/>
    <lineage>
        <taxon>Eukaryota</taxon>
        <taxon>Fungi</taxon>
        <taxon>Dikarya</taxon>
        <taxon>Ascomycota</taxon>
        <taxon>Pezizomycotina</taxon>
        <taxon>Dothideomycetes</taxon>
        <taxon>Dothideomycetes incertae sedis</taxon>
        <taxon>Lineolatales</taxon>
        <taxon>Lineolataceae</taxon>
        <taxon>Lineolata</taxon>
    </lineage>
</organism>
<feature type="compositionally biased region" description="Gly residues" evidence="1">
    <location>
        <begin position="1207"/>
        <end position="1219"/>
    </location>
</feature>
<feature type="compositionally biased region" description="Low complexity" evidence="1">
    <location>
        <begin position="14"/>
        <end position="30"/>
    </location>
</feature>
<feature type="compositionally biased region" description="Low complexity" evidence="1">
    <location>
        <begin position="597"/>
        <end position="612"/>
    </location>
</feature>
<feature type="compositionally biased region" description="Polar residues" evidence="1">
    <location>
        <begin position="892"/>
        <end position="902"/>
    </location>
</feature>
<reference evidence="3" key="1">
    <citation type="journal article" date="2020" name="Stud. Mycol.">
        <title>101 Dothideomycetes genomes: a test case for predicting lifestyles and emergence of pathogens.</title>
        <authorList>
            <person name="Haridas S."/>
            <person name="Albert R."/>
            <person name="Binder M."/>
            <person name="Bloem J."/>
            <person name="Labutti K."/>
            <person name="Salamov A."/>
            <person name="Andreopoulos B."/>
            <person name="Baker S."/>
            <person name="Barry K."/>
            <person name="Bills G."/>
            <person name="Bluhm B."/>
            <person name="Cannon C."/>
            <person name="Castanera R."/>
            <person name="Culley D."/>
            <person name="Daum C."/>
            <person name="Ezra D."/>
            <person name="Gonzalez J."/>
            <person name="Henrissat B."/>
            <person name="Kuo A."/>
            <person name="Liang C."/>
            <person name="Lipzen A."/>
            <person name="Lutzoni F."/>
            <person name="Magnuson J."/>
            <person name="Mondo S."/>
            <person name="Nolan M."/>
            <person name="Ohm R."/>
            <person name="Pangilinan J."/>
            <person name="Park H.-J."/>
            <person name="Ramirez L."/>
            <person name="Alfaro M."/>
            <person name="Sun H."/>
            <person name="Tritt A."/>
            <person name="Yoshinaga Y."/>
            <person name="Zwiers L.-H."/>
            <person name="Turgeon B."/>
            <person name="Goodwin S."/>
            <person name="Spatafora J."/>
            <person name="Crous P."/>
            <person name="Grigoriev I."/>
        </authorList>
    </citation>
    <scope>NUCLEOTIDE SEQUENCE</scope>
    <source>
        <strain evidence="3">ATCC 16933</strain>
    </source>
</reference>
<dbReference type="GO" id="GO:0010494">
    <property type="term" value="C:cytoplasmic stress granule"/>
    <property type="evidence" value="ECO:0007669"/>
    <property type="project" value="TreeGrafter"/>
</dbReference>
<feature type="compositionally biased region" description="Low complexity" evidence="1">
    <location>
        <begin position="715"/>
        <end position="725"/>
    </location>
</feature>
<dbReference type="OrthoDB" id="2275718at2759"/>
<dbReference type="InterPro" id="IPR045117">
    <property type="entry name" value="ATXN2-like"/>
</dbReference>
<dbReference type="PANTHER" id="PTHR12854">
    <property type="entry name" value="ATAXIN 2-RELATED"/>
    <property type="match status" value="1"/>
</dbReference>
<feature type="compositionally biased region" description="Pro residues" evidence="1">
    <location>
        <begin position="818"/>
        <end position="830"/>
    </location>
</feature>
<evidence type="ECO:0000256" key="1">
    <source>
        <dbReference type="SAM" id="MobiDB-lite"/>
    </source>
</evidence>
<feature type="region of interest" description="Disordered" evidence="1">
    <location>
        <begin position="818"/>
        <end position="915"/>
    </location>
</feature>
<gene>
    <name evidence="3" type="ORF">BDY21DRAFT_92512</name>
</gene>